<organism evidence="2 3">
    <name type="scientific">Dickeya zeae (strain Ech586)</name>
    <name type="common">Dickeya dadantii (strain Ech586)</name>
    <dbReference type="NCBI Taxonomy" id="590409"/>
    <lineage>
        <taxon>Bacteria</taxon>
        <taxon>Pseudomonadati</taxon>
        <taxon>Pseudomonadota</taxon>
        <taxon>Gammaproteobacteria</taxon>
        <taxon>Enterobacterales</taxon>
        <taxon>Pectobacteriaceae</taxon>
        <taxon>Dickeya</taxon>
        <taxon>Dickeya parazeae</taxon>
    </lineage>
</organism>
<proteinExistence type="predicted"/>
<dbReference type="Gene3D" id="3.40.50.300">
    <property type="entry name" value="P-loop containing nucleotide triphosphate hydrolases"/>
    <property type="match status" value="1"/>
</dbReference>
<dbReference type="AlphaFoldDB" id="D2BSW7"/>
<name>D2BSW7_DICZ5</name>
<dbReference type="InterPro" id="IPR022205">
    <property type="entry name" value="DUF3732"/>
</dbReference>
<sequence length="663" mass="76219">MKFLIEKIILWPVNSKNALRTIEFAQDKLNIIHGISGTGKSSIISIVDYCLGSSKCAIPVGIIRESVEWFGLQVEIKGTKCLICRKSPNQKNAGKEFYLSRLQGELPEIIEKATHNFSSFKETLNQLVKLSNLAIDDEKEKIGFDGRTSYRDMAAFNFLPQHIVANPYTLFFKADSYQNKERLKRVMPFALGIIDREYMIKEKELIDLYKRHDSLLRQQEINNKALSGWKNDISHLWYQAIELGLLHANQENINESTDKLLDLQFINKKYTEGSLSDLLVNPNYTYTNEALKKLIFEGEKIQRKIDDTRLKIRNYEQLFAQGQAFSNAIKSEKNHTNGFEWLKRNLSPDGKCIACGNKTTITSNIINNLEKKISKLNSISEGLFDTPIADKELDKLKKTLRDYQETLHSIRKQKIQLERLDKSTSDSLQKVYVLIGRIQENLVSLDKIKNTGDLSEQIKELKKTIEPLSEYFKTTNIKSKESVTYSKINSLIEEYSDMLNLERRGKIFLDKNELTLSFKESEYSKSEYLWEVGSGANWMGYHLSTFLALHEFLSSPGNENLPPFSFLIIDQPSQVYFPSAASGENILDEMNSNNQLMTARENDILATKKIFEMLSSAIELNAFKFQVIVLEHADQTIWGEVPHTYEAAQWKSEKDGLIPKEWV</sequence>
<dbReference type="eggNOG" id="COG0419">
    <property type="taxonomic scope" value="Bacteria"/>
</dbReference>
<protein>
    <recommendedName>
        <fullName evidence="4">DUF3732 domain-containing protein</fullName>
    </recommendedName>
</protein>
<keyword evidence="3" id="KW-1185">Reference proteome</keyword>
<reference evidence="2" key="1">
    <citation type="submission" date="2009-12" db="EMBL/GenBank/DDBJ databases">
        <title>Complete sequence of Dickeya dadantii Ech586.</title>
        <authorList>
            <consortium name="US DOE Joint Genome Institute"/>
            <person name="Lucas S."/>
            <person name="Copeland A."/>
            <person name="Lapidus A."/>
            <person name="Glavina del Rio T."/>
            <person name="Tice H."/>
            <person name="Bruce D."/>
            <person name="Goodwin L."/>
            <person name="Pitluck S."/>
            <person name="Munk A.C."/>
            <person name="Brettin T."/>
            <person name="Detter J.C."/>
            <person name="Han C."/>
            <person name="Tapia R."/>
            <person name="Larimer F."/>
            <person name="Land M."/>
            <person name="Hauser L."/>
            <person name="Kyrpides N."/>
            <person name="Mikhailova N."/>
            <person name="Balakrishnan V."/>
            <person name="Glasner J."/>
            <person name="Perna N.T."/>
        </authorList>
    </citation>
    <scope>NUCLEOTIDE SEQUENCE [LARGE SCALE GENOMIC DNA]</scope>
    <source>
        <strain evidence="2">Ech586</strain>
    </source>
</reference>
<dbReference type="Proteomes" id="UP000001446">
    <property type="component" value="Chromosome"/>
</dbReference>
<dbReference type="RefSeq" id="WP_012885539.1">
    <property type="nucleotide sequence ID" value="NC_013592.1"/>
</dbReference>
<dbReference type="HOGENOM" id="CLU_028585_0_0_6"/>
<gene>
    <name evidence="2" type="ordered locus">Dd586_2895</name>
</gene>
<dbReference type="STRING" id="590409.Dd586_2895"/>
<dbReference type="KEGG" id="ddc:Dd586_2895"/>
<dbReference type="InterPro" id="IPR027417">
    <property type="entry name" value="P-loop_NTPase"/>
</dbReference>
<dbReference type="Pfam" id="PF12532">
    <property type="entry name" value="DUF3732"/>
    <property type="match status" value="1"/>
</dbReference>
<evidence type="ECO:0000256" key="1">
    <source>
        <dbReference type="SAM" id="Coils"/>
    </source>
</evidence>
<feature type="coiled-coil region" evidence="1">
    <location>
        <begin position="393"/>
        <end position="420"/>
    </location>
</feature>
<accession>D2BSW7</accession>
<evidence type="ECO:0008006" key="4">
    <source>
        <dbReference type="Google" id="ProtNLM"/>
    </source>
</evidence>
<keyword evidence="1" id="KW-0175">Coiled coil</keyword>
<dbReference type="EMBL" id="CP001836">
    <property type="protein sequence ID" value="ACZ77730.1"/>
    <property type="molecule type" value="Genomic_DNA"/>
</dbReference>
<dbReference type="OrthoDB" id="103556at2"/>
<evidence type="ECO:0000313" key="2">
    <source>
        <dbReference type="EMBL" id="ACZ77730.1"/>
    </source>
</evidence>
<evidence type="ECO:0000313" key="3">
    <source>
        <dbReference type="Proteomes" id="UP000001446"/>
    </source>
</evidence>